<accession>A0A1F6CWG5</accession>
<dbReference type="STRING" id="1798480.A2851_00230"/>
<organism evidence="2 3">
    <name type="scientific">Candidatus Kaiserbacteria bacterium RIFCSPHIGHO2_01_FULL_53_29</name>
    <dbReference type="NCBI Taxonomy" id="1798480"/>
    <lineage>
        <taxon>Bacteria</taxon>
        <taxon>Candidatus Kaiseribacteriota</taxon>
    </lineage>
</organism>
<evidence type="ECO:0000313" key="3">
    <source>
        <dbReference type="Proteomes" id="UP000176863"/>
    </source>
</evidence>
<name>A0A1F6CWG5_9BACT</name>
<dbReference type="Proteomes" id="UP000176863">
    <property type="component" value="Unassembled WGS sequence"/>
</dbReference>
<evidence type="ECO:0000313" key="2">
    <source>
        <dbReference type="EMBL" id="OGG53391.1"/>
    </source>
</evidence>
<comment type="caution">
    <text evidence="2">The sequence shown here is derived from an EMBL/GenBank/DDBJ whole genome shotgun (WGS) entry which is preliminary data.</text>
</comment>
<gene>
    <name evidence="2" type="ORF">A2851_00230</name>
</gene>
<dbReference type="EMBL" id="MFKT01000013">
    <property type="protein sequence ID" value="OGG53391.1"/>
    <property type="molecule type" value="Genomic_DNA"/>
</dbReference>
<proteinExistence type="predicted"/>
<protein>
    <submittedName>
        <fullName evidence="2">Uncharacterized protein</fullName>
    </submittedName>
</protein>
<reference evidence="2 3" key="1">
    <citation type="journal article" date="2016" name="Nat. Commun.">
        <title>Thousands of microbial genomes shed light on interconnected biogeochemical processes in an aquifer system.</title>
        <authorList>
            <person name="Anantharaman K."/>
            <person name="Brown C.T."/>
            <person name="Hug L.A."/>
            <person name="Sharon I."/>
            <person name="Castelle C.J."/>
            <person name="Probst A.J."/>
            <person name="Thomas B.C."/>
            <person name="Singh A."/>
            <person name="Wilkins M.J."/>
            <person name="Karaoz U."/>
            <person name="Brodie E.L."/>
            <person name="Williams K.H."/>
            <person name="Hubbard S.S."/>
            <person name="Banfield J.F."/>
        </authorList>
    </citation>
    <scope>NUCLEOTIDE SEQUENCE [LARGE SCALE GENOMIC DNA]</scope>
</reference>
<feature type="signal peptide" evidence="1">
    <location>
        <begin position="1"/>
        <end position="24"/>
    </location>
</feature>
<dbReference type="AlphaFoldDB" id="A0A1F6CWG5"/>
<keyword evidence="1" id="KW-0732">Signal</keyword>
<sequence>MNTVRTFLVLCFVAVVGTPAAAQASNCKIKVGDTEYTVSVRPQSRPLRGTDTTVWVWRQDSPRNYWARIDDIGSRGVPFLGSDNQGRSLARVPGFLPHFQEMYDRARAACGPLELGSAREPSRALIFFISSTQRSPLAPH</sequence>
<evidence type="ECO:0000256" key="1">
    <source>
        <dbReference type="SAM" id="SignalP"/>
    </source>
</evidence>
<feature type="chain" id="PRO_5009523665" evidence="1">
    <location>
        <begin position="25"/>
        <end position="140"/>
    </location>
</feature>